<dbReference type="AlphaFoldDB" id="A0A6M0CK44"/>
<feature type="signal peptide" evidence="1">
    <location>
        <begin position="1"/>
        <end position="20"/>
    </location>
</feature>
<evidence type="ECO:0000256" key="1">
    <source>
        <dbReference type="SAM" id="SignalP"/>
    </source>
</evidence>
<dbReference type="RefSeq" id="WP_164029639.1">
    <property type="nucleotide sequence ID" value="NZ_JAABOQ010000002.1"/>
</dbReference>
<keyword evidence="1" id="KW-0732">Signal</keyword>
<organism evidence="2 3">
    <name type="scientific">Spongiivirga citrea</name>
    <dbReference type="NCBI Taxonomy" id="1481457"/>
    <lineage>
        <taxon>Bacteria</taxon>
        <taxon>Pseudomonadati</taxon>
        <taxon>Bacteroidota</taxon>
        <taxon>Flavobacteriia</taxon>
        <taxon>Flavobacteriales</taxon>
        <taxon>Flavobacteriaceae</taxon>
        <taxon>Spongiivirga</taxon>
    </lineage>
</organism>
<evidence type="ECO:0000313" key="3">
    <source>
        <dbReference type="Proteomes" id="UP000474296"/>
    </source>
</evidence>
<keyword evidence="3" id="KW-1185">Reference proteome</keyword>
<dbReference type="NCBIfam" id="TIGR03519">
    <property type="entry name" value="T9SS_PorP_fam"/>
    <property type="match status" value="1"/>
</dbReference>
<name>A0A6M0CK44_9FLAO</name>
<reference evidence="2 3" key="1">
    <citation type="submission" date="2020-01" db="EMBL/GenBank/DDBJ databases">
        <title>Spongiivirga citrea KCTC 32990T.</title>
        <authorList>
            <person name="Wang G."/>
        </authorList>
    </citation>
    <scope>NUCLEOTIDE SEQUENCE [LARGE SCALE GENOMIC DNA]</scope>
    <source>
        <strain evidence="2 3">KCTC 32990</strain>
    </source>
</reference>
<sequence length="310" mass="33900">MKNRNIIFAFLALFSYLAIAQQDAQFTQYMYNTVTINPAFAGSRGLFNGTIFHRSQWVGLEGAPVTQSVSFNTPLGESNRVGLGISALNDEIGPSTEQVFFIDFSYNIDISDNTKLAFGLKAGGNLLTVDFSKLGIRDPQDPGFGANIDNRFAPNFGVGVYIYGDNGYVGLSAPTILETEHFDTDENPSSNSLAVERATIYFMGGYVFELSDSFKFKPAILTKYTAEAPIQVDLSTNFLYNEKLTFGLGYRPGGTASGLAGFQVSKGILIGYAYDFQLNGLQDATSGSHEVFLRFEVFKKEKAAVSPVFF</sequence>
<protein>
    <submittedName>
        <fullName evidence="2">Type IX secretion system membrane protein PorP/SprF</fullName>
    </submittedName>
</protein>
<evidence type="ECO:0000313" key="2">
    <source>
        <dbReference type="EMBL" id="NER16364.1"/>
    </source>
</evidence>
<dbReference type="Pfam" id="PF11751">
    <property type="entry name" value="PorP_SprF"/>
    <property type="match status" value="1"/>
</dbReference>
<comment type="caution">
    <text evidence="2">The sequence shown here is derived from an EMBL/GenBank/DDBJ whole genome shotgun (WGS) entry which is preliminary data.</text>
</comment>
<dbReference type="EMBL" id="JAABOQ010000002">
    <property type="protein sequence ID" value="NER16364.1"/>
    <property type="molecule type" value="Genomic_DNA"/>
</dbReference>
<accession>A0A6M0CK44</accession>
<dbReference type="Proteomes" id="UP000474296">
    <property type="component" value="Unassembled WGS sequence"/>
</dbReference>
<proteinExistence type="predicted"/>
<feature type="chain" id="PRO_5026851996" evidence="1">
    <location>
        <begin position="21"/>
        <end position="310"/>
    </location>
</feature>
<dbReference type="InterPro" id="IPR019861">
    <property type="entry name" value="PorP/SprF_Bacteroidetes"/>
</dbReference>
<gene>
    <name evidence="2" type="ORF">GWK10_04040</name>
</gene>